<dbReference type="InterPro" id="IPR048936">
    <property type="entry name" value="MvdD-like_ATPgrasp"/>
</dbReference>
<dbReference type="GO" id="GO:0018169">
    <property type="term" value="F:ribosomal S6-glutamic acid ligase activity"/>
    <property type="evidence" value="ECO:0007669"/>
    <property type="project" value="TreeGrafter"/>
</dbReference>
<evidence type="ECO:0000313" key="3">
    <source>
        <dbReference type="EMBL" id="RDK03125.1"/>
    </source>
</evidence>
<dbReference type="SUPFAM" id="SSF56059">
    <property type="entry name" value="Glutathione synthetase ATP-binding domain-like"/>
    <property type="match status" value="1"/>
</dbReference>
<sequence>MSDRHRRPVILIITHSNDNESIPLVMDAVAEQGGIAYRFDTDEFPTNVQLSNRYSGDQEQLVLTCDRYELDLGTVSAVWYRRVAIGQRIPETMDPQLRRAAIDESRAVVQGMIASLDAFHLDPVYRLRRAENKQLQLKIAREVGLEIPRTVITNEPEAVRLFARECSQGIVMKTLSSFAIYERGEQKVVFTNSVQTKDLEHLTDLSYCPATFQEHVPKALELRTTIVADRVFTAAIDSQRSEKSRIDWRRDGFGLIDQWEPYQLPAKVEERLLHLMRFLGLNYGAADFILTPDGHHVFLEVNPVGEFFWLEKYRGLPLSGAIAHLLVSNQRGR</sequence>
<evidence type="ECO:0000259" key="2">
    <source>
        <dbReference type="PROSITE" id="PS50975"/>
    </source>
</evidence>
<reference evidence="4" key="1">
    <citation type="submission" date="2018-05" db="EMBL/GenBank/DDBJ databases">
        <authorList>
            <person name="Feng T."/>
        </authorList>
    </citation>
    <scope>NUCLEOTIDE SEQUENCE [LARGE SCALE GENOMIC DNA]</scope>
    <source>
        <strain evidence="4">S27</strain>
    </source>
</reference>
<dbReference type="GO" id="GO:0005524">
    <property type="term" value="F:ATP binding"/>
    <property type="evidence" value="ECO:0007669"/>
    <property type="project" value="UniProtKB-UniRule"/>
</dbReference>
<dbReference type="PANTHER" id="PTHR21621:SF0">
    <property type="entry name" value="BETA-CITRYLGLUTAMATE SYNTHASE B-RELATED"/>
    <property type="match status" value="1"/>
</dbReference>
<dbReference type="NCBIfam" id="TIGR04184">
    <property type="entry name" value="ATPgraspMvdD"/>
    <property type="match status" value="1"/>
</dbReference>
<accession>A0A370NC21</accession>
<dbReference type="PROSITE" id="PS50975">
    <property type="entry name" value="ATP_GRASP"/>
    <property type="match status" value="1"/>
</dbReference>
<dbReference type="GO" id="GO:0009432">
    <property type="term" value="P:SOS response"/>
    <property type="evidence" value="ECO:0007669"/>
    <property type="project" value="TreeGrafter"/>
</dbReference>
<keyword evidence="1" id="KW-0067">ATP-binding</keyword>
<dbReference type="GO" id="GO:0005737">
    <property type="term" value="C:cytoplasm"/>
    <property type="evidence" value="ECO:0007669"/>
    <property type="project" value="TreeGrafter"/>
</dbReference>
<feature type="domain" description="ATP-grasp" evidence="2">
    <location>
        <begin position="137"/>
        <end position="327"/>
    </location>
</feature>
<dbReference type="Proteomes" id="UP000254875">
    <property type="component" value="Unassembled WGS sequence"/>
</dbReference>
<comment type="caution">
    <text evidence="3">The sequence shown here is derived from an EMBL/GenBank/DDBJ whole genome shotgun (WGS) entry which is preliminary data.</text>
</comment>
<dbReference type="AlphaFoldDB" id="A0A370NC21"/>
<protein>
    <submittedName>
        <fullName evidence="3">MvdD family ATP-grasp ribosomal peptide maturase</fullName>
    </submittedName>
</protein>
<gene>
    <name evidence="3" type="ORF">DLM46_09550</name>
</gene>
<dbReference type="GO" id="GO:0046872">
    <property type="term" value="F:metal ion binding"/>
    <property type="evidence" value="ECO:0007669"/>
    <property type="project" value="InterPro"/>
</dbReference>
<dbReference type="PANTHER" id="PTHR21621">
    <property type="entry name" value="RIBOSOMAL PROTEIN S6 MODIFICATION PROTEIN"/>
    <property type="match status" value="1"/>
</dbReference>
<dbReference type="Pfam" id="PF21068">
    <property type="entry name" value="ATPgraspMvdD"/>
    <property type="match status" value="1"/>
</dbReference>
<keyword evidence="4" id="KW-1185">Reference proteome</keyword>
<dbReference type="Gene3D" id="3.30.470.20">
    <property type="entry name" value="ATP-grasp fold, B domain"/>
    <property type="match status" value="1"/>
</dbReference>
<evidence type="ECO:0000256" key="1">
    <source>
        <dbReference type="PROSITE-ProRule" id="PRU00409"/>
    </source>
</evidence>
<dbReference type="EMBL" id="QHKS01000005">
    <property type="protein sequence ID" value="RDK03125.1"/>
    <property type="molecule type" value="Genomic_DNA"/>
</dbReference>
<dbReference type="OrthoDB" id="583309at2"/>
<dbReference type="InterPro" id="IPR026439">
    <property type="entry name" value="ATP_grasp_rbs_pep_matu_MvdD"/>
</dbReference>
<organism evidence="3 4">
    <name type="scientific">Paraburkholderia lacunae</name>
    <dbReference type="NCBI Taxonomy" id="2211104"/>
    <lineage>
        <taxon>Bacteria</taxon>
        <taxon>Pseudomonadati</taxon>
        <taxon>Pseudomonadota</taxon>
        <taxon>Betaproteobacteria</taxon>
        <taxon>Burkholderiales</taxon>
        <taxon>Burkholderiaceae</taxon>
        <taxon>Paraburkholderia</taxon>
    </lineage>
</organism>
<name>A0A370NC21_9BURK</name>
<keyword evidence="1" id="KW-0547">Nucleotide-binding</keyword>
<dbReference type="InterPro" id="IPR011761">
    <property type="entry name" value="ATP-grasp"/>
</dbReference>
<evidence type="ECO:0000313" key="4">
    <source>
        <dbReference type="Proteomes" id="UP000254875"/>
    </source>
</evidence>
<proteinExistence type="predicted"/>